<evidence type="ECO:0000313" key="2">
    <source>
        <dbReference type="EMBL" id="UMM37567.1"/>
    </source>
</evidence>
<feature type="transmembrane region" description="Helical" evidence="1">
    <location>
        <begin position="14"/>
        <end position="36"/>
    </location>
</feature>
<dbReference type="PANTHER" id="PTHR31720">
    <property type="entry name" value="SERPENTINE RECEPTOR, CLASS Z-RELATED"/>
    <property type="match status" value="1"/>
</dbReference>
<gene>
    <name evidence="2" type="ORF">L5515_009295</name>
</gene>
<protein>
    <submittedName>
        <fullName evidence="2">Uncharacterized protein</fullName>
    </submittedName>
</protein>
<accession>A0AAE9F3R0</accession>
<dbReference type="Pfam" id="PF10325">
    <property type="entry name" value="7TM_GPCR_Srz"/>
    <property type="match status" value="1"/>
</dbReference>
<reference evidence="2 3" key="1">
    <citation type="submission" date="2022-04" db="EMBL/GenBank/DDBJ databases">
        <title>Chromosome-level reference genomes for two strains of Caenorhabditis briggsae: an improved platform for comparative genomics.</title>
        <authorList>
            <person name="Stevens L."/>
            <person name="Andersen E."/>
        </authorList>
    </citation>
    <scope>NUCLEOTIDE SEQUENCE [LARGE SCALE GENOMIC DNA]</scope>
    <source>
        <strain evidence="2">VX34</strain>
        <tissue evidence="2">Whole-organism</tissue>
    </source>
</reference>
<evidence type="ECO:0000313" key="3">
    <source>
        <dbReference type="Proteomes" id="UP000829354"/>
    </source>
</evidence>
<keyword evidence="1" id="KW-0812">Transmembrane</keyword>
<sequence length="73" mass="8650">MTRDDFLEDLEMRFAQMCLFDLLFTPTTIQISYFLCNKKTLGIVWKKLSNIYRKVFKKSTVEPSVHQFTAPPK</sequence>
<dbReference type="Proteomes" id="UP000829354">
    <property type="component" value="Chromosome V"/>
</dbReference>
<keyword evidence="3" id="KW-1185">Reference proteome</keyword>
<organism evidence="2 3">
    <name type="scientific">Caenorhabditis briggsae</name>
    <dbReference type="NCBI Taxonomy" id="6238"/>
    <lineage>
        <taxon>Eukaryota</taxon>
        <taxon>Metazoa</taxon>
        <taxon>Ecdysozoa</taxon>
        <taxon>Nematoda</taxon>
        <taxon>Chromadorea</taxon>
        <taxon>Rhabditida</taxon>
        <taxon>Rhabditina</taxon>
        <taxon>Rhabditomorpha</taxon>
        <taxon>Rhabditoidea</taxon>
        <taxon>Rhabditidae</taxon>
        <taxon>Peloderinae</taxon>
        <taxon>Caenorhabditis</taxon>
    </lineage>
</organism>
<keyword evidence="1" id="KW-0472">Membrane</keyword>
<dbReference type="EMBL" id="CP092624">
    <property type="protein sequence ID" value="UMM37567.1"/>
    <property type="molecule type" value="Genomic_DNA"/>
</dbReference>
<dbReference type="PANTHER" id="PTHR31720:SF12">
    <property type="entry name" value="SERPENTINE RECEPTOR, CLASS T-RELATED"/>
    <property type="match status" value="1"/>
</dbReference>
<dbReference type="AlphaFoldDB" id="A0AAE9F3R0"/>
<evidence type="ECO:0000256" key="1">
    <source>
        <dbReference type="SAM" id="Phobius"/>
    </source>
</evidence>
<dbReference type="InterPro" id="IPR018817">
    <property type="entry name" value="7TM_GPCR_serpentine_rcpt_Srz"/>
</dbReference>
<name>A0AAE9F3R0_CAEBR</name>
<proteinExistence type="predicted"/>
<keyword evidence="1" id="KW-1133">Transmembrane helix</keyword>